<dbReference type="CDD" id="cd14014">
    <property type="entry name" value="STKc_PknB_like"/>
    <property type="match status" value="1"/>
</dbReference>
<evidence type="ECO:0000256" key="6">
    <source>
        <dbReference type="ARBA" id="ARBA00022840"/>
    </source>
</evidence>
<reference evidence="11" key="1">
    <citation type="submission" date="2023-11" db="EMBL/GenBank/DDBJ databases">
        <title>Identification and selenium tolerance of Delftia acidovorans R3-25.</title>
        <authorList>
            <person name="Zhang S."/>
            <person name="Liu Y."/>
            <person name="Guo Y."/>
        </authorList>
    </citation>
    <scope>NUCLEOTIDE SEQUENCE</scope>
    <source>
        <strain evidence="11">R3-25</strain>
    </source>
</reference>
<dbReference type="Proteomes" id="UP001287445">
    <property type="component" value="Unassembled WGS sequence"/>
</dbReference>
<accession>A0AAJ2R3S8</accession>
<proteinExistence type="inferred from homology"/>
<dbReference type="PROSITE" id="PS50011">
    <property type="entry name" value="PROTEIN_KINASE_DOM"/>
    <property type="match status" value="1"/>
</dbReference>
<protein>
    <recommendedName>
        <fullName evidence="2">non-specific serine/threonine protein kinase</fullName>
        <ecNumber evidence="2">2.7.11.1</ecNumber>
    </recommendedName>
</protein>
<evidence type="ECO:0000313" key="11">
    <source>
        <dbReference type="EMBL" id="MDX4954652.1"/>
    </source>
</evidence>
<dbReference type="SMART" id="SM00219">
    <property type="entry name" value="TyrKc"/>
    <property type="match status" value="1"/>
</dbReference>
<evidence type="ECO:0000313" key="13">
    <source>
        <dbReference type="Proteomes" id="UP001287445"/>
    </source>
</evidence>
<feature type="domain" description="Protein kinase" evidence="10">
    <location>
        <begin position="21"/>
        <end position="292"/>
    </location>
</feature>
<evidence type="ECO:0000313" key="12">
    <source>
        <dbReference type="EMBL" id="MDX4957419.1"/>
    </source>
</evidence>
<gene>
    <name evidence="11" type="ORF">SGN30_14640</name>
    <name evidence="12" type="ORF">SGN30_28705</name>
</gene>
<dbReference type="InterPro" id="IPR000719">
    <property type="entry name" value="Prot_kinase_dom"/>
</dbReference>
<dbReference type="Gene3D" id="3.30.200.20">
    <property type="entry name" value="Phosphorylase Kinase, domain 1"/>
    <property type="match status" value="1"/>
</dbReference>
<evidence type="ECO:0000256" key="2">
    <source>
        <dbReference type="ARBA" id="ARBA00012513"/>
    </source>
</evidence>
<feature type="binding site" evidence="7">
    <location>
        <position position="50"/>
    </location>
    <ligand>
        <name>ATP</name>
        <dbReference type="ChEBI" id="CHEBI:30616"/>
    </ligand>
</feature>
<evidence type="ECO:0000256" key="1">
    <source>
        <dbReference type="ARBA" id="ARBA00010886"/>
    </source>
</evidence>
<feature type="region of interest" description="Disordered" evidence="8">
    <location>
        <begin position="395"/>
        <end position="476"/>
    </location>
</feature>
<dbReference type="InterPro" id="IPR008266">
    <property type="entry name" value="Tyr_kinase_AS"/>
</dbReference>
<keyword evidence="9" id="KW-1133">Transmembrane helix</keyword>
<keyword evidence="4 7" id="KW-0547">Nucleotide-binding</keyword>
<organism evidence="11 13">
    <name type="scientific">Delftia acidovorans</name>
    <name type="common">Pseudomonas acidovorans</name>
    <name type="synonym">Comamonas acidovorans</name>
    <dbReference type="NCBI Taxonomy" id="80866"/>
    <lineage>
        <taxon>Bacteria</taxon>
        <taxon>Pseudomonadati</taxon>
        <taxon>Pseudomonadota</taxon>
        <taxon>Betaproteobacteria</taxon>
        <taxon>Burkholderiales</taxon>
        <taxon>Comamonadaceae</taxon>
        <taxon>Delftia</taxon>
    </lineage>
</organism>
<dbReference type="EMBL" id="JAWWMZ010000017">
    <property type="protein sequence ID" value="MDX4957419.1"/>
    <property type="molecule type" value="Genomic_DNA"/>
</dbReference>
<name>A0AAJ2R3S8_DELAC</name>
<comment type="similarity">
    <text evidence="1">Belongs to the protein kinase superfamily. NEK Ser/Thr protein kinase family. NIMA subfamily.</text>
</comment>
<dbReference type="Gene3D" id="1.10.510.10">
    <property type="entry name" value="Transferase(Phosphotransferase) domain 1"/>
    <property type="match status" value="1"/>
</dbReference>
<dbReference type="PANTHER" id="PTHR43671">
    <property type="entry name" value="SERINE/THREONINE-PROTEIN KINASE NEK"/>
    <property type="match status" value="1"/>
</dbReference>
<dbReference type="InterPro" id="IPR020635">
    <property type="entry name" value="Tyr_kinase_cat_dom"/>
</dbReference>
<feature type="transmembrane region" description="Helical" evidence="9">
    <location>
        <begin position="484"/>
        <end position="506"/>
    </location>
</feature>
<dbReference type="GO" id="GO:0004674">
    <property type="term" value="F:protein serine/threonine kinase activity"/>
    <property type="evidence" value="ECO:0007669"/>
    <property type="project" value="UniProtKB-EC"/>
</dbReference>
<feature type="compositionally biased region" description="Low complexity" evidence="8">
    <location>
        <begin position="452"/>
        <end position="476"/>
    </location>
</feature>
<evidence type="ECO:0000256" key="9">
    <source>
        <dbReference type="SAM" id="Phobius"/>
    </source>
</evidence>
<keyword evidence="6 7" id="KW-0067">ATP-binding</keyword>
<dbReference type="PROSITE" id="PS00107">
    <property type="entry name" value="PROTEIN_KINASE_ATP"/>
    <property type="match status" value="1"/>
</dbReference>
<evidence type="ECO:0000256" key="8">
    <source>
        <dbReference type="SAM" id="MobiDB-lite"/>
    </source>
</evidence>
<evidence type="ECO:0000259" key="10">
    <source>
        <dbReference type="PROSITE" id="PS50011"/>
    </source>
</evidence>
<dbReference type="Pfam" id="PF00069">
    <property type="entry name" value="Pkinase"/>
    <property type="match status" value="1"/>
</dbReference>
<evidence type="ECO:0000256" key="5">
    <source>
        <dbReference type="ARBA" id="ARBA00022777"/>
    </source>
</evidence>
<dbReference type="SUPFAM" id="SSF56112">
    <property type="entry name" value="Protein kinase-like (PK-like)"/>
    <property type="match status" value="1"/>
</dbReference>
<evidence type="ECO:0000256" key="4">
    <source>
        <dbReference type="ARBA" id="ARBA00022741"/>
    </source>
</evidence>
<sequence length="697" mass="73330">MDSEAACSTNCLPAGVQIGEYRVLDVIGEGGFGIVYKARDLSLDREVAIKEYMPSALAGRQSSHQVHVRSQHRGAFDAGLRSFINEARLLARFSHPTLVHVYRFFEAGGTAYMVMRHYEGQTLGRVLQASSGRIDQAQLSTLLAPLLDVLEVLHAQDCFHRDIAPDNIFVQRDGSPVLLDFGAARRIIGDMTQALTMVLKPGFAPIEQYVDDGAMPQGAWTDIYQVGALIHQAATGRTPATSVARMVTDPMQPLTSEQVPGYSDAFLQGMQKALAVRPQDRPQSIAELRSLLGLSAENRAAPAPVEPSPSPIYIPITTPAAVQAAMASESASAQAPRFLPITETYVPAPTPQVAPVATVMPVAPVAPVAPVLPVPPVATVPPVAPASLAPSTPAAMATPQMAHPSAPQASAADPMGLGNGPFIDIDQALPGMPAPQTTLQAPASPPAPVPEQPAAAPAVQAKPAAARPPAAGAQAAPKARRSSMAVPLAIGALVLAAIAGGGVLWYDHSQDQARAKTLAARDSLAWQQAQSQSSLARLQDYLDSFPEGQHRTEAQALLKQLLNEASLASTEQVQPMTAPEQQAALPEIAPSQPEQSTPVVPVTVATGSEPLPTEPSKTEARPVKLAAATGKVVFRVVPWGYVSVNRAPARTSPPLTQMELPEGEYRIDISNPGAASTVTKTITVTKGESVTVNHLFE</sequence>
<dbReference type="GO" id="GO:0004713">
    <property type="term" value="F:protein tyrosine kinase activity"/>
    <property type="evidence" value="ECO:0007669"/>
    <property type="project" value="InterPro"/>
</dbReference>
<keyword evidence="5 11" id="KW-0418">Kinase</keyword>
<dbReference type="EMBL" id="JAWWMZ010000004">
    <property type="protein sequence ID" value="MDX4954652.1"/>
    <property type="molecule type" value="Genomic_DNA"/>
</dbReference>
<comment type="caution">
    <text evidence="11">The sequence shown here is derived from an EMBL/GenBank/DDBJ whole genome shotgun (WGS) entry which is preliminary data.</text>
</comment>
<dbReference type="InterPro" id="IPR017441">
    <property type="entry name" value="Protein_kinase_ATP_BS"/>
</dbReference>
<dbReference type="AlphaFoldDB" id="A0AAJ2R3S8"/>
<keyword evidence="9" id="KW-0472">Membrane</keyword>
<evidence type="ECO:0000256" key="7">
    <source>
        <dbReference type="PROSITE-ProRule" id="PRU10141"/>
    </source>
</evidence>
<dbReference type="RefSeq" id="WP_319073890.1">
    <property type="nucleotide sequence ID" value="NZ_JAWWMZ010000004.1"/>
</dbReference>
<keyword evidence="9" id="KW-0812">Transmembrane</keyword>
<evidence type="ECO:0000256" key="3">
    <source>
        <dbReference type="ARBA" id="ARBA00022679"/>
    </source>
</evidence>
<dbReference type="InterPro" id="IPR050660">
    <property type="entry name" value="NEK_Ser/Thr_kinase"/>
</dbReference>
<dbReference type="EC" id="2.7.11.1" evidence="2"/>
<dbReference type="GO" id="GO:0005524">
    <property type="term" value="F:ATP binding"/>
    <property type="evidence" value="ECO:0007669"/>
    <property type="project" value="UniProtKB-UniRule"/>
</dbReference>
<keyword evidence="3 11" id="KW-0808">Transferase</keyword>
<dbReference type="PROSITE" id="PS00109">
    <property type="entry name" value="PROTEIN_KINASE_TYR"/>
    <property type="match status" value="1"/>
</dbReference>
<dbReference type="PANTHER" id="PTHR43671:SF13">
    <property type="entry name" value="SERINE_THREONINE-PROTEIN KINASE NEK2"/>
    <property type="match status" value="1"/>
</dbReference>
<dbReference type="InterPro" id="IPR011009">
    <property type="entry name" value="Kinase-like_dom_sf"/>
</dbReference>